<evidence type="ECO:0000256" key="9">
    <source>
        <dbReference type="SAM" id="Phobius"/>
    </source>
</evidence>
<evidence type="ECO:0000256" key="4">
    <source>
        <dbReference type="ARBA" id="ARBA00022519"/>
    </source>
</evidence>
<reference evidence="10" key="1">
    <citation type="submission" date="2016-10" db="EMBL/GenBank/DDBJ databases">
        <authorList>
            <person name="de Groot N.N."/>
        </authorList>
    </citation>
    <scope>NUCLEOTIDE SEQUENCE</scope>
</reference>
<comment type="subcellular location">
    <subcellularLocation>
        <location evidence="1">Cell inner membrane</location>
        <topology evidence="1">Single-pass membrane protein</topology>
    </subcellularLocation>
</comment>
<accession>A0A1W1BWL4</accession>
<dbReference type="InterPro" id="IPR007078">
    <property type="entry name" value="Haem_export_protD_CcmD"/>
</dbReference>
<evidence type="ECO:0000256" key="2">
    <source>
        <dbReference type="ARBA" id="ARBA00022448"/>
    </source>
</evidence>
<keyword evidence="4" id="KW-0997">Cell inner membrane</keyword>
<evidence type="ECO:0000313" key="10">
    <source>
        <dbReference type="EMBL" id="SFV57893.1"/>
    </source>
</evidence>
<dbReference type="AlphaFoldDB" id="A0A1W1BWL4"/>
<keyword evidence="5 9" id="KW-0812">Transmembrane</keyword>
<keyword evidence="6" id="KW-0201">Cytochrome c-type biogenesis</keyword>
<dbReference type="GO" id="GO:0015886">
    <property type="term" value="P:heme transport"/>
    <property type="evidence" value="ECO:0007669"/>
    <property type="project" value="InterPro"/>
</dbReference>
<name>A0A1W1BWL4_9ZZZZ</name>
<evidence type="ECO:0000256" key="5">
    <source>
        <dbReference type="ARBA" id="ARBA00022692"/>
    </source>
</evidence>
<keyword evidence="8 9" id="KW-0472">Membrane</keyword>
<dbReference type="EMBL" id="FPHJ01000023">
    <property type="protein sequence ID" value="SFV57893.1"/>
    <property type="molecule type" value="Genomic_DNA"/>
</dbReference>
<evidence type="ECO:0000256" key="7">
    <source>
        <dbReference type="ARBA" id="ARBA00022989"/>
    </source>
</evidence>
<gene>
    <name evidence="10" type="ORF">MNB_SUP05-5-752</name>
</gene>
<keyword evidence="2" id="KW-0813">Transport</keyword>
<proteinExistence type="predicted"/>
<feature type="transmembrane region" description="Helical" evidence="9">
    <location>
        <begin position="12"/>
        <end position="35"/>
    </location>
</feature>
<evidence type="ECO:0000256" key="6">
    <source>
        <dbReference type="ARBA" id="ARBA00022748"/>
    </source>
</evidence>
<keyword evidence="7 9" id="KW-1133">Transmembrane helix</keyword>
<dbReference type="GO" id="GO:0017004">
    <property type="term" value="P:cytochrome complex assembly"/>
    <property type="evidence" value="ECO:0007669"/>
    <property type="project" value="UniProtKB-KW"/>
</dbReference>
<protein>
    <recommendedName>
        <fullName evidence="11">Heme exporter protein D</fullName>
    </recommendedName>
</protein>
<evidence type="ECO:0000256" key="3">
    <source>
        <dbReference type="ARBA" id="ARBA00022475"/>
    </source>
</evidence>
<organism evidence="10">
    <name type="scientific">hydrothermal vent metagenome</name>
    <dbReference type="NCBI Taxonomy" id="652676"/>
    <lineage>
        <taxon>unclassified sequences</taxon>
        <taxon>metagenomes</taxon>
        <taxon>ecological metagenomes</taxon>
    </lineage>
</organism>
<evidence type="ECO:0000256" key="8">
    <source>
        <dbReference type="ARBA" id="ARBA00023136"/>
    </source>
</evidence>
<evidence type="ECO:0008006" key="11">
    <source>
        <dbReference type="Google" id="ProtNLM"/>
    </source>
</evidence>
<dbReference type="GO" id="GO:0005886">
    <property type="term" value="C:plasma membrane"/>
    <property type="evidence" value="ECO:0007669"/>
    <property type="project" value="UniProtKB-SubCell"/>
</dbReference>
<sequence length="53" mass="6381">MIEFLTFGKYTYFVWSSYLITTFVLVALVFSAFSLRKRIINQLILKFKIENEH</sequence>
<keyword evidence="3" id="KW-1003">Cell membrane</keyword>
<evidence type="ECO:0000256" key="1">
    <source>
        <dbReference type="ARBA" id="ARBA00004377"/>
    </source>
</evidence>
<dbReference type="Pfam" id="PF04995">
    <property type="entry name" value="CcmD"/>
    <property type="match status" value="1"/>
</dbReference>
<dbReference type="NCBIfam" id="TIGR03141">
    <property type="entry name" value="cytochro_ccmD"/>
    <property type="match status" value="1"/>
</dbReference>